<keyword evidence="8" id="KW-1185">Reference proteome</keyword>
<dbReference type="Proteomes" id="UP001557470">
    <property type="component" value="Unassembled WGS sequence"/>
</dbReference>
<comment type="caution">
    <text evidence="7">The sequence shown here is derived from an EMBL/GenBank/DDBJ whole genome shotgun (WGS) entry which is preliminary data.</text>
</comment>
<dbReference type="InterPro" id="IPR026572">
    <property type="entry name" value="TMEM267"/>
</dbReference>
<comment type="subcellular location">
    <subcellularLocation>
        <location evidence="1">Membrane</location>
        <topology evidence="1">Multi-pass membrane protein</topology>
    </subcellularLocation>
</comment>
<dbReference type="EMBL" id="JAGEUA010000011">
    <property type="protein sequence ID" value="KAL0963274.1"/>
    <property type="molecule type" value="Genomic_DNA"/>
</dbReference>
<evidence type="ECO:0000256" key="6">
    <source>
        <dbReference type="SAM" id="Phobius"/>
    </source>
</evidence>
<evidence type="ECO:0000256" key="2">
    <source>
        <dbReference type="ARBA" id="ARBA00013977"/>
    </source>
</evidence>
<protein>
    <recommendedName>
        <fullName evidence="2">Transmembrane protein 267</fullName>
    </recommendedName>
</protein>
<keyword evidence="4 6" id="KW-1133">Transmembrane helix</keyword>
<feature type="transmembrane region" description="Helical" evidence="6">
    <location>
        <begin position="34"/>
        <end position="58"/>
    </location>
</feature>
<keyword evidence="5 6" id="KW-0472">Membrane</keyword>
<sequence length="239" mass="26190">MRGFHSKLDSSSSGGGTVGSMPLSLAVETEKAQALLQTFSSASLLASAGLGVFCLMVDNVLQLPGFQQYLWLRALLDNTVHGIVGLWSWAIVIGLRKKSDFYEVILAGLLASLIDLDHFYMAGSLSLKAATSLSHRPPLHCSTFIPVLCFSLRLVLWLGRLKDSWCSLPWMLFISLVSHHIRDGTRHGLWVCPFGNTAPISYWLYVSITATLPHLCSVLMYLTGTRDVISTKHGVAIDV</sequence>
<organism evidence="7 8">
    <name type="scientific">Umbra pygmaea</name>
    <name type="common">Eastern mudminnow</name>
    <dbReference type="NCBI Taxonomy" id="75934"/>
    <lineage>
        <taxon>Eukaryota</taxon>
        <taxon>Metazoa</taxon>
        <taxon>Chordata</taxon>
        <taxon>Craniata</taxon>
        <taxon>Vertebrata</taxon>
        <taxon>Euteleostomi</taxon>
        <taxon>Actinopterygii</taxon>
        <taxon>Neopterygii</taxon>
        <taxon>Teleostei</taxon>
        <taxon>Protacanthopterygii</taxon>
        <taxon>Esociformes</taxon>
        <taxon>Umbridae</taxon>
        <taxon>Umbra</taxon>
    </lineage>
</organism>
<evidence type="ECO:0000256" key="4">
    <source>
        <dbReference type="ARBA" id="ARBA00022989"/>
    </source>
</evidence>
<accession>A0ABD0VYI2</accession>
<gene>
    <name evidence="7" type="ORF">UPYG_G00352040</name>
</gene>
<feature type="transmembrane region" description="Helical" evidence="6">
    <location>
        <begin position="202"/>
        <end position="222"/>
    </location>
</feature>
<name>A0ABD0VYI2_UMBPY</name>
<feature type="transmembrane region" description="Helical" evidence="6">
    <location>
        <begin position="70"/>
        <end position="92"/>
    </location>
</feature>
<reference evidence="7 8" key="1">
    <citation type="submission" date="2024-06" db="EMBL/GenBank/DDBJ databases">
        <authorList>
            <person name="Pan Q."/>
            <person name="Wen M."/>
            <person name="Jouanno E."/>
            <person name="Zahm M."/>
            <person name="Klopp C."/>
            <person name="Cabau C."/>
            <person name="Louis A."/>
            <person name="Berthelot C."/>
            <person name="Parey E."/>
            <person name="Roest Crollius H."/>
            <person name="Montfort J."/>
            <person name="Robinson-Rechavi M."/>
            <person name="Bouchez O."/>
            <person name="Lampietro C."/>
            <person name="Lopez Roques C."/>
            <person name="Donnadieu C."/>
            <person name="Postlethwait J."/>
            <person name="Bobe J."/>
            <person name="Verreycken H."/>
            <person name="Guiguen Y."/>
        </authorList>
    </citation>
    <scope>NUCLEOTIDE SEQUENCE [LARGE SCALE GENOMIC DNA]</scope>
    <source>
        <strain evidence="7">Up_M1</strain>
        <tissue evidence="7">Testis</tissue>
    </source>
</reference>
<proteinExistence type="predicted"/>
<evidence type="ECO:0000256" key="1">
    <source>
        <dbReference type="ARBA" id="ARBA00004141"/>
    </source>
</evidence>
<evidence type="ECO:0000256" key="5">
    <source>
        <dbReference type="ARBA" id="ARBA00023136"/>
    </source>
</evidence>
<keyword evidence="3 6" id="KW-0812">Transmembrane</keyword>
<evidence type="ECO:0000256" key="3">
    <source>
        <dbReference type="ARBA" id="ARBA00022692"/>
    </source>
</evidence>
<feature type="transmembrane region" description="Helical" evidence="6">
    <location>
        <begin position="137"/>
        <end position="158"/>
    </location>
</feature>
<dbReference type="PANTHER" id="PTHR13628:SF1">
    <property type="entry name" value="TRANSMEMBRANE PROTEIN 267"/>
    <property type="match status" value="1"/>
</dbReference>
<evidence type="ECO:0000313" key="8">
    <source>
        <dbReference type="Proteomes" id="UP001557470"/>
    </source>
</evidence>
<dbReference type="AlphaFoldDB" id="A0ABD0VYI2"/>
<dbReference type="GO" id="GO:0016020">
    <property type="term" value="C:membrane"/>
    <property type="evidence" value="ECO:0007669"/>
    <property type="project" value="UniProtKB-SubCell"/>
</dbReference>
<feature type="transmembrane region" description="Helical" evidence="6">
    <location>
        <begin position="104"/>
        <end position="125"/>
    </location>
</feature>
<evidence type="ECO:0000313" key="7">
    <source>
        <dbReference type="EMBL" id="KAL0963274.1"/>
    </source>
</evidence>
<dbReference type="PANTHER" id="PTHR13628">
    <property type="entry name" value="TRANSMEMBRANE PROTEIN 267"/>
    <property type="match status" value="1"/>
</dbReference>